<dbReference type="GO" id="GO:0006310">
    <property type="term" value="P:DNA recombination"/>
    <property type="evidence" value="ECO:0007669"/>
    <property type="project" value="UniProtKB-KW"/>
</dbReference>
<organism evidence="3 4">
    <name type="scientific">Neobacillus novalis</name>
    <dbReference type="NCBI Taxonomy" id="220687"/>
    <lineage>
        <taxon>Bacteria</taxon>
        <taxon>Bacillati</taxon>
        <taxon>Bacillota</taxon>
        <taxon>Bacilli</taxon>
        <taxon>Bacillales</taxon>
        <taxon>Bacillaceae</taxon>
        <taxon>Neobacillus</taxon>
    </lineage>
</organism>
<dbReference type="InterPro" id="IPR002104">
    <property type="entry name" value="Integrase_catalytic"/>
</dbReference>
<dbReference type="Gene3D" id="1.10.443.10">
    <property type="entry name" value="Intergrase catalytic core"/>
    <property type="match status" value="1"/>
</dbReference>
<dbReference type="GO" id="GO:0015074">
    <property type="term" value="P:DNA integration"/>
    <property type="evidence" value="ECO:0007669"/>
    <property type="project" value="InterPro"/>
</dbReference>
<accession>A0AA95SIT8</accession>
<reference evidence="3" key="1">
    <citation type="submission" date="2023-05" db="EMBL/GenBank/DDBJ databases">
        <title>Comparative genomics of Bacillaceae isolates and their secondary metabolite potential.</title>
        <authorList>
            <person name="Song L."/>
            <person name="Nielsen L.J."/>
            <person name="Mohite O."/>
            <person name="Xu X."/>
            <person name="Weber T."/>
            <person name="Kovacs A.T."/>
        </authorList>
    </citation>
    <scope>NUCLEOTIDE SEQUENCE</scope>
    <source>
        <strain evidence="3">XLM17</strain>
    </source>
</reference>
<sequence length="101" mass="11431">MSHRTCSNNNLVFCNSKGNIMIPSELTRTFKRVLKAANLPDIRFHDLRHSHATMLLKENVPSKVVRERLGHSKIQVTLDTYSHVTDSIEGIAVNHLNGLLE</sequence>
<dbReference type="PANTHER" id="PTHR30349">
    <property type="entry name" value="PHAGE INTEGRASE-RELATED"/>
    <property type="match status" value="1"/>
</dbReference>
<dbReference type="InterPro" id="IPR013762">
    <property type="entry name" value="Integrase-like_cat_sf"/>
</dbReference>
<protein>
    <submittedName>
        <fullName evidence="3">Site-specific integrase</fullName>
    </submittedName>
</protein>
<dbReference type="EMBL" id="CP126114">
    <property type="protein sequence ID" value="WHY88226.1"/>
    <property type="molecule type" value="Genomic_DNA"/>
</dbReference>
<dbReference type="AlphaFoldDB" id="A0AA95SIT8"/>
<dbReference type="Proteomes" id="UP001178288">
    <property type="component" value="Chromosome"/>
</dbReference>
<keyword evidence="1" id="KW-0233">DNA recombination</keyword>
<proteinExistence type="predicted"/>
<dbReference type="InterPro" id="IPR050090">
    <property type="entry name" value="Tyrosine_recombinase_XerCD"/>
</dbReference>
<dbReference type="RefSeq" id="WP_169803156.1">
    <property type="nucleotide sequence ID" value="NZ_CP126114.1"/>
</dbReference>
<evidence type="ECO:0000313" key="4">
    <source>
        <dbReference type="Proteomes" id="UP001178288"/>
    </source>
</evidence>
<dbReference type="PANTHER" id="PTHR30349:SF64">
    <property type="entry name" value="PROPHAGE INTEGRASE INTD-RELATED"/>
    <property type="match status" value="1"/>
</dbReference>
<evidence type="ECO:0000313" key="3">
    <source>
        <dbReference type="EMBL" id="WHY88226.1"/>
    </source>
</evidence>
<dbReference type="PROSITE" id="PS51898">
    <property type="entry name" value="TYR_RECOMBINASE"/>
    <property type="match status" value="1"/>
</dbReference>
<evidence type="ECO:0000256" key="1">
    <source>
        <dbReference type="ARBA" id="ARBA00023172"/>
    </source>
</evidence>
<name>A0AA95SIT8_9BACI</name>
<evidence type="ECO:0000259" key="2">
    <source>
        <dbReference type="PROSITE" id="PS51898"/>
    </source>
</evidence>
<dbReference type="KEGG" id="nnv:QNH39_10475"/>
<dbReference type="InterPro" id="IPR011010">
    <property type="entry name" value="DNA_brk_join_enz"/>
</dbReference>
<dbReference type="GO" id="GO:0003677">
    <property type="term" value="F:DNA binding"/>
    <property type="evidence" value="ECO:0007669"/>
    <property type="project" value="InterPro"/>
</dbReference>
<dbReference type="CDD" id="cd01189">
    <property type="entry name" value="INT_ICEBs1_C_like"/>
    <property type="match status" value="1"/>
</dbReference>
<dbReference type="SUPFAM" id="SSF56349">
    <property type="entry name" value="DNA breaking-rejoining enzymes"/>
    <property type="match status" value="1"/>
</dbReference>
<keyword evidence="4" id="KW-1185">Reference proteome</keyword>
<gene>
    <name evidence="3" type="ORF">QNH39_10475</name>
</gene>
<dbReference type="Pfam" id="PF00589">
    <property type="entry name" value="Phage_integrase"/>
    <property type="match status" value="1"/>
</dbReference>
<feature type="domain" description="Tyr recombinase" evidence="2">
    <location>
        <begin position="1"/>
        <end position="95"/>
    </location>
</feature>